<feature type="compositionally biased region" description="Basic and acidic residues" evidence="1">
    <location>
        <begin position="24"/>
        <end position="42"/>
    </location>
</feature>
<dbReference type="AlphaFoldDB" id="A0A8S3W6C6"/>
<feature type="compositionally biased region" description="Basic and acidic residues" evidence="1">
    <location>
        <begin position="53"/>
        <end position="65"/>
    </location>
</feature>
<evidence type="ECO:0000313" key="2">
    <source>
        <dbReference type="EMBL" id="CAG4943301.1"/>
    </source>
</evidence>
<evidence type="ECO:0000313" key="3">
    <source>
        <dbReference type="Proteomes" id="UP000691718"/>
    </source>
</evidence>
<protein>
    <submittedName>
        <fullName evidence="2">(apollo) hypothetical protein</fullName>
    </submittedName>
</protein>
<reference evidence="2" key="1">
    <citation type="submission" date="2021-04" db="EMBL/GenBank/DDBJ databases">
        <authorList>
            <person name="Tunstrom K."/>
        </authorList>
    </citation>
    <scope>NUCLEOTIDE SEQUENCE</scope>
</reference>
<comment type="caution">
    <text evidence="2">The sequence shown here is derived from an EMBL/GenBank/DDBJ whole genome shotgun (WGS) entry which is preliminary data.</text>
</comment>
<feature type="region of interest" description="Disordered" evidence="1">
    <location>
        <begin position="1"/>
        <end position="81"/>
    </location>
</feature>
<organism evidence="2 3">
    <name type="scientific">Parnassius apollo</name>
    <name type="common">Apollo butterfly</name>
    <name type="synonym">Papilio apollo</name>
    <dbReference type="NCBI Taxonomy" id="110799"/>
    <lineage>
        <taxon>Eukaryota</taxon>
        <taxon>Metazoa</taxon>
        <taxon>Ecdysozoa</taxon>
        <taxon>Arthropoda</taxon>
        <taxon>Hexapoda</taxon>
        <taxon>Insecta</taxon>
        <taxon>Pterygota</taxon>
        <taxon>Neoptera</taxon>
        <taxon>Endopterygota</taxon>
        <taxon>Lepidoptera</taxon>
        <taxon>Glossata</taxon>
        <taxon>Ditrysia</taxon>
        <taxon>Papilionoidea</taxon>
        <taxon>Papilionidae</taxon>
        <taxon>Parnassiinae</taxon>
        <taxon>Parnassini</taxon>
        <taxon>Parnassius</taxon>
        <taxon>Parnassius</taxon>
    </lineage>
</organism>
<dbReference type="Proteomes" id="UP000691718">
    <property type="component" value="Unassembled WGS sequence"/>
</dbReference>
<evidence type="ECO:0000256" key="1">
    <source>
        <dbReference type="SAM" id="MobiDB-lite"/>
    </source>
</evidence>
<sequence>MQELRKGSRKPQSAIELTASPHKTQFEESKAKASKTKSDAEKRKKVAALNLEKIVKSNRDPEKRIKKDVKRKKVPTAELEK</sequence>
<dbReference type="EMBL" id="CAJQZP010000178">
    <property type="protein sequence ID" value="CAG4943301.1"/>
    <property type="molecule type" value="Genomic_DNA"/>
</dbReference>
<name>A0A8S3W6C6_PARAO</name>
<gene>
    <name evidence="2" type="ORF">PAPOLLO_LOCUS2631</name>
</gene>
<proteinExistence type="predicted"/>
<keyword evidence="3" id="KW-1185">Reference proteome</keyword>
<accession>A0A8S3W6C6</accession>